<evidence type="ECO:0000256" key="2">
    <source>
        <dbReference type="ARBA" id="ARBA00022574"/>
    </source>
</evidence>
<dbReference type="Pfam" id="PF00400">
    <property type="entry name" value="WD40"/>
    <property type="match status" value="1"/>
</dbReference>
<dbReference type="SMART" id="SM00320">
    <property type="entry name" value="WD40"/>
    <property type="match status" value="2"/>
</dbReference>
<name>A0ABR4A982_9LECA</name>
<sequence length="581" mass="64059">MFLVTFLTMPHPYQCLLYCAQPGRTDGGVLVAASGPYIHTFSAEDGTNLYTWPSDEVLKSCNEKGEDTDHGSETKEEVRSGREDHKRPRKRRRLSPPGEDSGSSAEIVVDGGSNANGQGAKVKQASHPPVTKLVGTSTGQYVVAVTGEDKCLRVFELLENGSLKPLSVRVMPKRPCAVVLTPDDSTTLCADKFGDIYSLPLLGQTYDTTTGSVDAETSTDNVANGASQQEPFVPAATSLTVHTKGNREALHQQQKTTNPKAEKKSLNFEHQLLLGHVSLLTDVVCVHIDRYYKNPRTYIISSDRDEHIRVSRGIPQAHMIEGYCLGHTEFVSKLCFMPDHSLFLLSGGGDDYLLLWEWLHGKMLQKIDLRGPVEAFKEKYDLKTASKKTFAMDEEANATESGAKVSIAVSNIRTRDDPTPGTPRTEIIVTCEGIPALFIFSLHSNAEVLFMGTIPLSGNIIDFVFLDNQGSILYSLDPIHEPFSTTKVVEEREQQMRPLVGEVLVEWRADPPEMIEGRYGMLVGSMDRCVRRQAFVEVEAKGKGRSMRELLYGLEGLRKRVGEEGEGGGEEKLFVDDCGEG</sequence>
<protein>
    <recommendedName>
        <fullName evidence="11">Transfer RNA methyltransferase 82</fullName>
    </recommendedName>
</protein>
<evidence type="ECO:0000256" key="8">
    <source>
        <dbReference type="SAM" id="MobiDB-lite"/>
    </source>
</evidence>
<evidence type="ECO:0000256" key="7">
    <source>
        <dbReference type="PROSITE-ProRule" id="PRU00221"/>
    </source>
</evidence>
<keyword evidence="5 6" id="KW-0539">Nucleus</keyword>
<evidence type="ECO:0000256" key="5">
    <source>
        <dbReference type="ARBA" id="ARBA00023242"/>
    </source>
</evidence>
<proteinExistence type="inferred from homology"/>
<evidence type="ECO:0000256" key="4">
    <source>
        <dbReference type="ARBA" id="ARBA00022737"/>
    </source>
</evidence>
<keyword evidence="4 6" id="KW-0677">Repeat</keyword>
<keyword evidence="2 6" id="KW-0853">WD repeat</keyword>
<dbReference type="PANTHER" id="PTHR16288">
    <property type="entry name" value="WD40 REPEAT PROTEIN 4"/>
    <property type="match status" value="1"/>
</dbReference>
<dbReference type="InterPro" id="IPR028884">
    <property type="entry name" value="Trm82"/>
</dbReference>
<evidence type="ECO:0000313" key="10">
    <source>
        <dbReference type="Proteomes" id="UP001590950"/>
    </source>
</evidence>
<evidence type="ECO:0008006" key="11">
    <source>
        <dbReference type="Google" id="ProtNLM"/>
    </source>
</evidence>
<feature type="region of interest" description="Disordered" evidence="8">
    <location>
        <begin position="61"/>
        <end position="127"/>
    </location>
</feature>
<feature type="repeat" description="WD" evidence="7">
    <location>
        <begin position="324"/>
        <end position="366"/>
    </location>
</feature>
<keyword evidence="3 6" id="KW-0819">tRNA processing</keyword>
<evidence type="ECO:0000313" key="9">
    <source>
        <dbReference type="EMBL" id="KAL2041451.1"/>
    </source>
</evidence>
<dbReference type="PANTHER" id="PTHR16288:SF0">
    <property type="entry name" value="TRNA (GUANINE-N(7)-)-METHYLTRANSFERASE NON-CATALYTIC SUBUNIT WDR4"/>
    <property type="match status" value="1"/>
</dbReference>
<comment type="similarity">
    <text evidence="6">Belongs to the WD repeat TRM82 family.</text>
</comment>
<comment type="subcellular location">
    <subcellularLocation>
        <location evidence="1 6">Nucleus</location>
    </subcellularLocation>
</comment>
<feature type="compositionally biased region" description="Basic and acidic residues" evidence="8">
    <location>
        <begin position="61"/>
        <end position="86"/>
    </location>
</feature>
<dbReference type="InterPro" id="IPR015943">
    <property type="entry name" value="WD40/YVTN_repeat-like_dom_sf"/>
</dbReference>
<evidence type="ECO:0000256" key="6">
    <source>
        <dbReference type="HAMAP-Rule" id="MF_03056"/>
    </source>
</evidence>
<dbReference type="Gene3D" id="2.130.10.10">
    <property type="entry name" value="YVTN repeat-like/Quinoprotein amine dehydrogenase"/>
    <property type="match status" value="1"/>
</dbReference>
<comment type="caution">
    <text evidence="9">The sequence shown here is derived from an EMBL/GenBank/DDBJ whole genome shotgun (WGS) entry which is preliminary data.</text>
</comment>
<dbReference type="Proteomes" id="UP001590950">
    <property type="component" value="Unassembled WGS sequence"/>
</dbReference>
<dbReference type="HAMAP" id="MF_03056">
    <property type="entry name" value="TRM82"/>
    <property type="match status" value="1"/>
</dbReference>
<evidence type="ECO:0000256" key="3">
    <source>
        <dbReference type="ARBA" id="ARBA00022694"/>
    </source>
</evidence>
<evidence type="ECO:0000256" key="1">
    <source>
        <dbReference type="ARBA" id="ARBA00004123"/>
    </source>
</evidence>
<organism evidence="9 10">
    <name type="scientific">Stereocaulon virgatum</name>
    <dbReference type="NCBI Taxonomy" id="373712"/>
    <lineage>
        <taxon>Eukaryota</taxon>
        <taxon>Fungi</taxon>
        <taxon>Dikarya</taxon>
        <taxon>Ascomycota</taxon>
        <taxon>Pezizomycotina</taxon>
        <taxon>Lecanoromycetes</taxon>
        <taxon>OSLEUM clade</taxon>
        <taxon>Lecanoromycetidae</taxon>
        <taxon>Lecanorales</taxon>
        <taxon>Lecanorineae</taxon>
        <taxon>Stereocaulaceae</taxon>
        <taxon>Stereocaulon</taxon>
    </lineage>
</organism>
<gene>
    <name evidence="9" type="ORF">N7G274_005833</name>
</gene>
<comment type="pathway">
    <text evidence="6">tRNA modification; N(7)-methylguanine-tRNA biosynthesis.</text>
</comment>
<reference evidence="9 10" key="1">
    <citation type="submission" date="2024-09" db="EMBL/GenBank/DDBJ databases">
        <title>Rethinking Asexuality: The Enigmatic Case of Functional Sexual Genes in Lepraria (Stereocaulaceae).</title>
        <authorList>
            <person name="Doellman M."/>
            <person name="Sun Y."/>
            <person name="Barcenas-Pena A."/>
            <person name="Lumbsch H.T."/>
            <person name="Grewe F."/>
        </authorList>
    </citation>
    <scope>NUCLEOTIDE SEQUENCE [LARGE SCALE GENOMIC DNA]</scope>
    <source>
        <strain evidence="9 10">Mercado 3170</strain>
    </source>
</reference>
<keyword evidence="10" id="KW-1185">Reference proteome</keyword>
<accession>A0ABR4A982</accession>
<comment type="function">
    <text evidence="6">Required for the formation of N(7)-methylguanine at position 46 (m7G46) in tRNA. In the complex, it is required to stabilize and induce conformational changes of the catalytic subunit.</text>
</comment>
<dbReference type="EMBL" id="JBEFKJ010000017">
    <property type="protein sequence ID" value="KAL2041451.1"/>
    <property type="molecule type" value="Genomic_DNA"/>
</dbReference>
<dbReference type="SUPFAM" id="SSF50978">
    <property type="entry name" value="WD40 repeat-like"/>
    <property type="match status" value="1"/>
</dbReference>
<dbReference type="InterPro" id="IPR001680">
    <property type="entry name" value="WD40_rpt"/>
</dbReference>
<dbReference type="PROSITE" id="PS50082">
    <property type="entry name" value="WD_REPEATS_2"/>
    <property type="match status" value="1"/>
</dbReference>
<dbReference type="InterPro" id="IPR036322">
    <property type="entry name" value="WD40_repeat_dom_sf"/>
</dbReference>